<organism evidence="1 2">
    <name type="scientific">Gallaecimonas xiamenensis 3-C-1</name>
    <dbReference type="NCBI Taxonomy" id="745411"/>
    <lineage>
        <taxon>Bacteria</taxon>
        <taxon>Pseudomonadati</taxon>
        <taxon>Pseudomonadota</taxon>
        <taxon>Gammaproteobacteria</taxon>
        <taxon>Enterobacterales</taxon>
        <taxon>Gallaecimonadaceae</taxon>
        <taxon>Gallaecimonas</taxon>
    </lineage>
</organism>
<name>K2JRC9_9GAMM</name>
<reference evidence="1 2" key="1">
    <citation type="journal article" date="2012" name="J. Bacteriol.">
        <title>Genome Sequence of Gallaecimonas xiamenensis Type Strain 3-C-1.</title>
        <authorList>
            <person name="Lai Q."/>
            <person name="Wang L."/>
            <person name="Wang W."/>
            <person name="Shao Z."/>
        </authorList>
    </citation>
    <scope>NUCLEOTIDE SEQUENCE [LARGE SCALE GENOMIC DNA]</scope>
    <source>
        <strain evidence="1 2">3-C-1</strain>
    </source>
</reference>
<dbReference type="SUPFAM" id="SSF82171">
    <property type="entry name" value="DPP6 N-terminal domain-like"/>
    <property type="match status" value="1"/>
</dbReference>
<proteinExistence type="predicted"/>
<accession>K2JRC9</accession>
<sequence>MLLPGLAWGQWQPLAQSAQSPVHDAGFALQERQLLVPQDGRLEVIDLNTGAASQFSLGSSEDDKLPTLRQLLAPFKDGWLLDNSNGYQAWNADLTQPQGELPIKCRDPQLLRQSPSQRFIGCGDQVRDLKAQQNHQTLGIGPGSYSQSLFVGDLAYVALAQPYREDSNQVQVLNLADFSSKALLSGKESLFIAAPSVGDFLAVAVKGGFLQQDQVRIFQVPGLAEGQRIKGQVKGLAVSPQGRYLLVAQDKKLRRFLRQEGGTFEELPALAVAVAPQSRQSPQGRAESNSLAFMDDDRVLLVTQQGALQAWDLASGTLLDEGQPHPGTPWRLQWTPTGFAALQWQDGSLEVFKQTP</sequence>
<dbReference type="InterPro" id="IPR015943">
    <property type="entry name" value="WD40/YVTN_repeat-like_dom_sf"/>
</dbReference>
<dbReference type="AlphaFoldDB" id="K2JRC9"/>
<evidence type="ECO:0000313" key="2">
    <source>
        <dbReference type="Proteomes" id="UP000006755"/>
    </source>
</evidence>
<dbReference type="EMBL" id="AMRI01000003">
    <property type="protein sequence ID" value="EKE77067.1"/>
    <property type="molecule type" value="Genomic_DNA"/>
</dbReference>
<keyword evidence="2" id="KW-1185">Reference proteome</keyword>
<evidence type="ECO:0000313" key="1">
    <source>
        <dbReference type="EMBL" id="EKE77067.1"/>
    </source>
</evidence>
<protein>
    <submittedName>
        <fullName evidence="1">Uncharacterized protein</fullName>
    </submittedName>
</protein>
<gene>
    <name evidence="1" type="ORF">B3C1_02640</name>
</gene>
<dbReference type="Gene3D" id="2.130.10.10">
    <property type="entry name" value="YVTN repeat-like/Quinoprotein amine dehydrogenase"/>
    <property type="match status" value="1"/>
</dbReference>
<comment type="caution">
    <text evidence="1">The sequence shown here is derived from an EMBL/GenBank/DDBJ whole genome shotgun (WGS) entry which is preliminary data.</text>
</comment>
<dbReference type="STRING" id="745411.B3C1_02640"/>
<dbReference type="Proteomes" id="UP000006755">
    <property type="component" value="Unassembled WGS sequence"/>
</dbReference>